<proteinExistence type="predicted"/>
<dbReference type="PANTHER" id="PTHR37824:SF1">
    <property type="entry name" value="IRON-REGULATED SURFACE DETERMINANT PROTEIN C"/>
    <property type="match status" value="1"/>
</dbReference>
<evidence type="ECO:0000256" key="6">
    <source>
        <dbReference type="SAM" id="Phobius"/>
    </source>
</evidence>
<dbReference type="PANTHER" id="PTHR37824">
    <property type="entry name" value="IRON-REGULATED SURFACE DETERMINANT PROTEIN C"/>
    <property type="match status" value="1"/>
</dbReference>
<comment type="caution">
    <text evidence="8">The sequence shown here is derived from an EMBL/GenBank/DDBJ whole genome shotgun (WGS) entry which is preliminary data.</text>
</comment>
<dbReference type="SUPFAM" id="SSF158911">
    <property type="entry name" value="NEAT domain-like"/>
    <property type="match status" value="1"/>
</dbReference>
<dbReference type="InterPro" id="IPR006635">
    <property type="entry name" value="NEAT_dom"/>
</dbReference>
<accession>A0ABT8JSG7</accession>
<keyword evidence="3" id="KW-0964">Secreted</keyword>
<dbReference type="Proteomes" id="UP001175097">
    <property type="component" value="Unassembled WGS sequence"/>
</dbReference>
<evidence type="ECO:0000256" key="3">
    <source>
        <dbReference type="ARBA" id="ARBA00022525"/>
    </source>
</evidence>
<dbReference type="Pfam" id="PF05031">
    <property type="entry name" value="NEAT"/>
    <property type="match status" value="1"/>
</dbReference>
<evidence type="ECO:0000256" key="2">
    <source>
        <dbReference type="ARBA" id="ARBA00022512"/>
    </source>
</evidence>
<keyword evidence="6" id="KW-0812">Transmembrane</keyword>
<dbReference type="Gene3D" id="2.60.40.1850">
    <property type="match status" value="1"/>
</dbReference>
<keyword evidence="9" id="KW-1185">Reference proteome</keyword>
<keyword evidence="4" id="KW-0732">Signal</keyword>
<evidence type="ECO:0000259" key="7">
    <source>
        <dbReference type="PROSITE" id="PS50978"/>
    </source>
</evidence>
<evidence type="ECO:0000256" key="4">
    <source>
        <dbReference type="ARBA" id="ARBA00022729"/>
    </source>
</evidence>
<name>A0ABT8JSG7_9BACL</name>
<dbReference type="InterPro" id="IPR050436">
    <property type="entry name" value="IsdA"/>
</dbReference>
<sequence>MANRNLVKGWAVILLLAFFFIANGTGTLAASLTDGIYTVEYELLQADSDSVSIANDYFVKPALLKVKDGDAYMQLTVNHSNWVKELKAQDGDNFVEVNVVGWDDETDLRVVQFKVDGDLVEPFPLKMRVAIEEMEPAYDHAYTVRVAVKLDSAEVTDTGWLGEAESEGTTGNTFIYIAIAVVAVVAFRLMRSKKTN</sequence>
<dbReference type="CDD" id="cd06920">
    <property type="entry name" value="NEAT"/>
    <property type="match status" value="1"/>
</dbReference>
<keyword evidence="6" id="KW-1133">Transmembrane helix</keyword>
<dbReference type="RefSeq" id="WP_301243865.1">
    <property type="nucleotide sequence ID" value="NZ_JAROCC010000008.1"/>
</dbReference>
<keyword evidence="2" id="KW-0134">Cell wall</keyword>
<keyword evidence="5" id="KW-0572">Peptidoglycan-anchor</keyword>
<feature type="domain" description="NEAT" evidence="7">
    <location>
        <begin position="32"/>
        <end position="156"/>
    </location>
</feature>
<organism evidence="8 9">
    <name type="scientific">Sporosarcina highlanderae</name>
    <dbReference type="NCBI Taxonomy" id="3035916"/>
    <lineage>
        <taxon>Bacteria</taxon>
        <taxon>Bacillati</taxon>
        <taxon>Bacillota</taxon>
        <taxon>Bacilli</taxon>
        <taxon>Bacillales</taxon>
        <taxon>Caryophanaceae</taxon>
        <taxon>Sporosarcina</taxon>
    </lineage>
</organism>
<protein>
    <submittedName>
        <fullName evidence="8">NEAT domain-containing protein</fullName>
    </submittedName>
</protein>
<dbReference type="InterPro" id="IPR037250">
    <property type="entry name" value="NEAT_dom_sf"/>
</dbReference>
<dbReference type="EMBL" id="JAROCC010000008">
    <property type="protein sequence ID" value="MDN4608055.1"/>
    <property type="molecule type" value="Genomic_DNA"/>
</dbReference>
<evidence type="ECO:0000313" key="9">
    <source>
        <dbReference type="Proteomes" id="UP001175097"/>
    </source>
</evidence>
<reference evidence="8" key="1">
    <citation type="submission" date="2023-03" db="EMBL/GenBank/DDBJ databases">
        <title>MT1 and MT2 Draft Genomes of Novel Species.</title>
        <authorList>
            <person name="Venkateswaran K."/>
        </authorList>
    </citation>
    <scope>NUCLEOTIDE SEQUENCE</scope>
    <source>
        <strain evidence="8">F6_3S_P_2</strain>
    </source>
</reference>
<keyword evidence="6" id="KW-0472">Membrane</keyword>
<evidence type="ECO:0000256" key="5">
    <source>
        <dbReference type="ARBA" id="ARBA00023088"/>
    </source>
</evidence>
<comment type="subcellular location">
    <subcellularLocation>
        <location evidence="1">Secreted</location>
        <location evidence="1">Cell wall</location>
        <topology evidence="1">Peptidoglycan-anchor</topology>
    </subcellularLocation>
</comment>
<evidence type="ECO:0000256" key="1">
    <source>
        <dbReference type="ARBA" id="ARBA00004168"/>
    </source>
</evidence>
<dbReference type="SMART" id="SM00725">
    <property type="entry name" value="NEAT"/>
    <property type="match status" value="1"/>
</dbReference>
<dbReference type="PROSITE" id="PS50978">
    <property type="entry name" value="NEAT"/>
    <property type="match status" value="1"/>
</dbReference>
<feature type="transmembrane region" description="Helical" evidence="6">
    <location>
        <begin position="173"/>
        <end position="190"/>
    </location>
</feature>
<evidence type="ECO:0000313" key="8">
    <source>
        <dbReference type="EMBL" id="MDN4608055.1"/>
    </source>
</evidence>
<gene>
    <name evidence="8" type="ORF">P5G49_11310</name>
</gene>